<evidence type="ECO:0000313" key="2">
    <source>
        <dbReference type="Proteomes" id="UP000182229"/>
    </source>
</evidence>
<protein>
    <recommendedName>
        <fullName evidence="3">DUF1877 domain-containing protein</fullName>
    </recommendedName>
</protein>
<evidence type="ECO:0000313" key="1">
    <source>
        <dbReference type="EMBL" id="OJH35323.1"/>
    </source>
</evidence>
<dbReference type="EMBL" id="MPIN01000014">
    <property type="protein sequence ID" value="OJH35323.1"/>
    <property type="molecule type" value="Genomic_DNA"/>
</dbReference>
<gene>
    <name evidence="1" type="ORF">BON30_37880</name>
</gene>
<sequence length="142" mass="16002">MQITTWFIAKEDEAEAIASIVTTEEHAPEEWTFIEFPLIEMELMALSAALRGTESVSGQSTMEEPLVFDEEGLIVARVVDSFIRALAQITTESEPALADAWAEKMDRDHQEPEQLREYLSQLAGFARQAIERRSPVLSLVTF</sequence>
<proteinExistence type="predicted"/>
<comment type="caution">
    <text evidence="1">The sequence shown here is derived from an EMBL/GenBank/DDBJ whole genome shotgun (WGS) entry which is preliminary data.</text>
</comment>
<reference evidence="1 2" key="2">
    <citation type="submission" date="2016-12" db="EMBL/GenBank/DDBJ databases">
        <title>Draft Genome Sequence of Cystobacter ferrugineus Strain Cbfe23.</title>
        <authorList>
            <person name="Akbar S."/>
            <person name="Dowd S.E."/>
            <person name="Stevens D.C."/>
        </authorList>
    </citation>
    <scope>NUCLEOTIDE SEQUENCE [LARGE SCALE GENOMIC DNA]</scope>
    <source>
        <strain evidence="1 2">Cbfe23</strain>
    </source>
</reference>
<dbReference type="OrthoDB" id="5513714at2"/>
<dbReference type="RefSeq" id="WP_071903420.1">
    <property type="nucleotide sequence ID" value="NZ_MPIN01000014.1"/>
</dbReference>
<keyword evidence="2" id="KW-1185">Reference proteome</keyword>
<dbReference type="STRING" id="83449.BON30_37880"/>
<evidence type="ECO:0008006" key="3">
    <source>
        <dbReference type="Google" id="ProtNLM"/>
    </source>
</evidence>
<accession>A0A1L9AZI6</accession>
<organism evidence="1 2">
    <name type="scientific">Cystobacter ferrugineus</name>
    <dbReference type="NCBI Taxonomy" id="83449"/>
    <lineage>
        <taxon>Bacteria</taxon>
        <taxon>Pseudomonadati</taxon>
        <taxon>Myxococcota</taxon>
        <taxon>Myxococcia</taxon>
        <taxon>Myxococcales</taxon>
        <taxon>Cystobacterineae</taxon>
        <taxon>Archangiaceae</taxon>
        <taxon>Cystobacter</taxon>
    </lineage>
</organism>
<dbReference type="AlphaFoldDB" id="A0A1L9AZI6"/>
<reference evidence="2" key="1">
    <citation type="submission" date="2016-11" db="EMBL/GenBank/DDBJ databases">
        <authorList>
            <person name="Shukria A."/>
            <person name="Stevens D.C."/>
        </authorList>
    </citation>
    <scope>NUCLEOTIDE SEQUENCE [LARGE SCALE GENOMIC DNA]</scope>
    <source>
        <strain evidence="2">Cbfe23</strain>
    </source>
</reference>
<dbReference type="Proteomes" id="UP000182229">
    <property type="component" value="Unassembled WGS sequence"/>
</dbReference>
<name>A0A1L9AZI6_9BACT</name>